<dbReference type="EMBL" id="JAGKLY010000006">
    <property type="protein sequence ID" value="MBQ0269430.1"/>
    <property type="molecule type" value="Genomic_DNA"/>
</dbReference>
<reference evidence="2 4" key="2">
    <citation type="submission" date="2022-06" db="EMBL/GenBank/DDBJ databases">
        <title>Chromosome and plasmid sequencings of Enterobacteriales species co-exiting double carbapenemases.</title>
        <authorList>
            <person name="Fu Y."/>
        </authorList>
    </citation>
    <scope>NUCLEOTIDE SEQUENCE [LARGE SCALE GENOMIC DNA]</scope>
    <source>
        <strain evidence="2 4">21030615019</strain>
    </source>
</reference>
<keyword evidence="4" id="KW-1185">Reference proteome</keyword>
<dbReference type="RefSeq" id="WP_102140070.1">
    <property type="nucleotide sequence ID" value="NZ_CP031123.2"/>
</dbReference>
<dbReference type="OrthoDB" id="6462152at2"/>
<name>A0A345LZ78_9GAMM</name>
<proteinExistence type="predicted"/>
<dbReference type="KEGG" id="prq:CYG50_16090"/>
<evidence type="ECO:0000313" key="2">
    <source>
        <dbReference type="EMBL" id="MDT0131765.1"/>
    </source>
</evidence>
<evidence type="ECO:0000313" key="1">
    <source>
        <dbReference type="EMBL" id="MBQ0269430.1"/>
    </source>
</evidence>
<protein>
    <submittedName>
        <fullName evidence="1">Uncharacterized protein</fullName>
    </submittedName>
</protein>
<evidence type="ECO:0000313" key="4">
    <source>
        <dbReference type="Proteomes" id="UP001252207"/>
    </source>
</evidence>
<comment type="caution">
    <text evidence="1">The sequence shown here is derived from an EMBL/GenBank/DDBJ whole genome shotgun (WGS) entry which is preliminary data.</text>
</comment>
<dbReference type="GeneID" id="89488091"/>
<evidence type="ECO:0000313" key="3">
    <source>
        <dbReference type="Proteomes" id="UP000674270"/>
    </source>
</evidence>
<reference evidence="1" key="1">
    <citation type="submission" date="2021-03" db="EMBL/GenBank/DDBJ databases">
        <authorList>
            <person name="Stanton E."/>
        </authorList>
    </citation>
    <scope>NUCLEOTIDE SEQUENCE</scope>
    <source>
        <strain evidence="1">2020EL-00113</strain>
    </source>
</reference>
<dbReference type="AlphaFoldDB" id="A0A345LZ78"/>
<accession>A0A345LZ78</accession>
<sequence length="304" mass="35245">MRKIITTTVPSHKYYYQPQKTNKNFIIDNIKNVKSKNDGDLKFNQPSYKKEYKFNVNVPYLASKDKKTSPLNKKQEPITPVSRTKLEDIKSIDSFVRRIKEENIYFIAIDKKGYIYQGPLNTIGKRKPTNLYLNVTNSLGHGVYGTAYRVGNFVIKVPFYDAYEINPHSNVNRCSSILNELNRNTHFSRAVTLNKGKDVLITKYISGENINDDDAYDFVKQRGRIMFDYGSNGNVKMDSNGKKYVIDADLVAQPTKLKRYPSLETLEIRKIYKNKFIRKPLGATEIKPLYYPEIENLLPKLKKK</sequence>
<dbReference type="Proteomes" id="UP000674270">
    <property type="component" value="Unassembled WGS sequence"/>
</dbReference>
<organism evidence="1 3">
    <name type="scientific">Providencia huaxiensis</name>
    <dbReference type="NCBI Taxonomy" id="2027290"/>
    <lineage>
        <taxon>Bacteria</taxon>
        <taxon>Pseudomonadati</taxon>
        <taxon>Pseudomonadota</taxon>
        <taxon>Gammaproteobacteria</taxon>
        <taxon>Enterobacterales</taxon>
        <taxon>Morganellaceae</taxon>
        <taxon>Providencia</taxon>
    </lineage>
</organism>
<dbReference type="EMBL" id="JANAVW010000001">
    <property type="protein sequence ID" value="MDT0131765.1"/>
    <property type="molecule type" value="Genomic_DNA"/>
</dbReference>
<dbReference type="Proteomes" id="UP001252207">
    <property type="component" value="Unassembled WGS sequence"/>
</dbReference>
<gene>
    <name evidence="1" type="ORF">J7T18_14090</name>
    <name evidence="2" type="ORF">NLX89_00105</name>
</gene>